<dbReference type="Proteomes" id="UP000334990">
    <property type="component" value="Unassembled WGS sequence"/>
</dbReference>
<dbReference type="RefSeq" id="WP_246238332.1">
    <property type="nucleotide sequence ID" value="NZ_BAAABN010000006.1"/>
</dbReference>
<accession>A0A5M3VR85</accession>
<dbReference type="PANTHER" id="PTHR30336">
    <property type="entry name" value="INNER MEMBRANE PROTEIN, PROBABLE PERMEASE"/>
    <property type="match status" value="1"/>
</dbReference>
<dbReference type="PANTHER" id="PTHR30336:SF6">
    <property type="entry name" value="INTEGRAL MEMBRANE PROTEIN"/>
    <property type="match status" value="1"/>
</dbReference>
<name>A0A5M3VR85_9ACTN</name>
<organism evidence="2 3">
    <name type="scientific">Acrocarpospora corrugata</name>
    <dbReference type="NCBI Taxonomy" id="35763"/>
    <lineage>
        <taxon>Bacteria</taxon>
        <taxon>Bacillati</taxon>
        <taxon>Actinomycetota</taxon>
        <taxon>Actinomycetes</taxon>
        <taxon>Streptosporangiales</taxon>
        <taxon>Streptosporangiaceae</taxon>
        <taxon>Acrocarpospora</taxon>
    </lineage>
</organism>
<keyword evidence="3" id="KW-1185">Reference proteome</keyword>
<evidence type="ECO:0000313" key="2">
    <source>
        <dbReference type="EMBL" id="GER98111.1"/>
    </source>
</evidence>
<dbReference type="Pfam" id="PF02698">
    <property type="entry name" value="DUF218"/>
    <property type="match status" value="1"/>
</dbReference>
<dbReference type="InterPro" id="IPR003848">
    <property type="entry name" value="DUF218"/>
</dbReference>
<dbReference type="CDD" id="cd06259">
    <property type="entry name" value="YdcF-like"/>
    <property type="match status" value="1"/>
</dbReference>
<evidence type="ECO:0000313" key="3">
    <source>
        <dbReference type="Proteomes" id="UP000334990"/>
    </source>
</evidence>
<protein>
    <submittedName>
        <fullName evidence="2">Membrane protein</fullName>
    </submittedName>
</protein>
<comment type="caution">
    <text evidence="2">The sequence shown here is derived from an EMBL/GenBank/DDBJ whole genome shotgun (WGS) entry which is preliminary data.</text>
</comment>
<dbReference type="InterPro" id="IPR051599">
    <property type="entry name" value="Cell_Envelope_Assoc"/>
</dbReference>
<dbReference type="EMBL" id="BLAD01000035">
    <property type="protein sequence ID" value="GER98111.1"/>
    <property type="molecule type" value="Genomic_DNA"/>
</dbReference>
<evidence type="ECO:0000259" key="1">
    <source>
        <dbReference type="Pfam" id="PF02698"/>
    </source>
</evidence>
<feature type="domain" description="DUF218" evidence="1">
    <location>
        <begin position="48"/>
        <end position="187"/>
    </location>
</feature>
<reference evidence="2 3" key="1">
    <citation type="submission" date="2019-10" db="EMBL/GenBank/DDBJ databases">
        <title>Whole genome shotgun sequence of Acrocarpospora corrugata NBRC 13972.</title>
        <authorList>
            <person name="Ichikawa N."/>
            <person name="Kimura A."/>
            <person name="Kitahashi Y."/>
            <person name="Komaki H."/>
            <person name="Oguchi A."/>
        </authorList>
    </citation>
    <scope>NUCLEOTIDE SEQUENCE [LARGE SCALE GENOMIC DNA]</scope>
    <source>
        <strain evidence="2 3">NBRC 13972</strain>
    </source>
</reference>
<sequence>MKRLAFQVAVGLSVLAIAPMTWAWLVSSPYRTDAVTDDWVGRVPAAPVALVLGAGVTNGQPTAMLRSRLDLAGTLYAQGKIKAVLVSGDNRIKEYDEPTVMHDYLITRGVPENKIVLDYAGFDTWDSCVRAKKIFGVSAVTVVTHSFHLPRAVALCRTAGLEAYGVGDDSTRDFRGTTYVYAVREFLAAGKGFLDSVVLGSDPQFLGRYETSLDQALSSP</sequence>
<dbReference type="GO" id="GO:0005886">
    <property type="term" value="C:plasma membrane"/>
    <property type="evidence" value="ECO:0007669"/>
    <property type="project" value="TreeGrafter"/>
</dbReference>
<proteinExistence type="predicted"/>
<gene>
    <name evidence="2" type="ORF">Acor_01730</name>
</gene>
<dbReference type="AlphaFoldDB" id="A0A5M3VR85"/>